<dbReference type="InterPro" id="IPR012317">
    <property type="entry name" value="Poly(ADP-ribose)pol_cat_dom"/>
</dbReference>
<proteinExistence type="predicted"/>
<accession>A0A814XQV0</accession>
<sequence>LHGTSNSDINVGYCNQSAVLRARQSLGTHVLSLQEVQPRSHSLNDNEQKVINRKSNQNTVAQGINELVKDSYGTVIPVNKKYHITVNIDGYRQDEMLARKHIIQSFELPKSIDRSNPDVTFPNAKTMQIDFSKRVNDRSAMTTGYTSNFTKNDRVRENYSGICSDIRKQNLPDRSSKFHEKDLVLDVANCEKWSIDEVYKWIQSLGAVYAPHALKFRMHGINGRCLLTVLDENTLEDIGITSTLQKRTIMMAINDIKHITSPSSLTTNPFNVLSKTTVDKTTSFSSQFNGDFNVPLAKELVAGKYPNVTSCQLVLDGCNQAHLNLVDRIRVWLGSLPSSYKIDQIEVISNSARYRMFTGQMEVVENRQDQPAFQPRLSEESSPKERLNVLERLDSLCNQVAHNRKARIVRMWHGCKREILSNLLSDGFATLGTLDAGWYGKAMYFTSSAKYAARYSGECGCLILCYVLILNPFPVVASDAPLNVAPEEFRFYGKGNYRNYQCHYIPVSPVGNQRLMNYRPPPAGIDHAMFDELAIFQEANILPQIVVHFK</sequence>
<evidence type="ECO:0000259" key="1">
    <source>
        <dbReference type="PROSITE" id="PS50105"/>
    </source>
</evidence>
<reference evidence="2" key="1">
    <citation type="submission" date="2021-02" db="EMBL/GenBank/DDBJ databases">
        <authorList>
            <person name="Nowell W R."/>
        </authorList>
    </citation>
    <scope>NUCLEOTIDE SEQUENCE</scope>
</reference>
<dbReference type="EMBL" id="CAJOBC010009234">
    <property type="protein sequence ID" value="CAF3982632.1"/>
    <property type="molecule type" value="Genomic_DNA"/>
</dbReference>
<dbReference type="AlphaFoldDB" id="A0A814XQV0"/>
<dbReference type="SMART" id="SM00454">
    <property type="entry name" value="SAM"/>
    <property type="match status" value="1"/>
</dbReference>
<feature type="non-terminal residue" evidence="2">
    <location>
        <position position="550"/>
    </location>
</feature>
<evidence type="ECO:0000313" key="4">
    <source>
        <dbReference type="Proteomes" id="UP000663829"/>
    </source>
</evidence>
<dbReference type="Pfam" id="PF07647">
    <property type="entry name" value="SAM_2"/>
    <property type="match status" value="1"/>
</dbReference>
<evidence type="ECO:0000313" key="2">
    <source>
        <dbReference type="EMBL" id="CAF1219151.1"/>
    </source>
</evidence>
<name>A0A814XQV0_9BILA</name>
<dbReference type="OrthoDB" id="1431247at2759"/>
<dbReference type="SUPFAM" id="SSF56399">
    <property type="entry name" value="ADP-ribosylation"/>
    <property type="match status" value="1"/>
</dbReference>
<dbReference type="Gene3D" id="1.10.150.50">
    <property type="entry name" value="Transcription Factor, Ets-1"/>
    <property type="match status" value="1"/>
</dbReference>
<dbReference type="GO" id="GO:0003950">
    <property type="term" value="F:NAD+ poly-ADP-ribosyltransferase activity"/>
    <property type="evidence" value="ECO:0007669"/>
    <property type="project" value="InterPro"/>
</dbReference>
<feature type="domain" description="SAM" evidence="1">
    <location>
        <begin position="193"/>
        <end position="259"/>
    </location>
</feature>
<evidence type="ECO:0000313" key="3">
    <source>
        <dbReference type="EMBL" id="CAF3982632.1"/>
    </source>
</evidence>
<dbReference type="Gene3D" id="3.90.228.10">
    <property type="match status" value="1"/>
</dbReference>
<keyword evidence="4" id="KW-1185">Reference proteome</keyword>
<protein>
    <recommendedName>
        <fullName evidence="1">SAM domain-containing protein</fullName>
    </recommendedName>
</protein>
<gene>
    <name evidence="2" type="ORF">GPM918_LOCUS24597</name>
    <name evidence="3" type="ORF">SRO942_LOCUS24599</name>
</gene>
<dbReference type="SUPFAM" id="SSF47769">
    <property type="entry name" value="SAM/Pointed domain"/>
    <property type="match status" value="1"/>
</dbReference>
<dbReference type="EMBL" id="CAJNOQ010009232">
    <property type="protein sequence ID" value="CAF1219151.1"/>
    <property type="molecule type" value="Genomic_DNA"/>
</dbReference>
<dbReference type="Pfam" id="PF00644">
    <property type="entry name" value="PARP"/>
    <property type="match status" value="1"/>
</dbReference>
<dbReference type="InterPro" id="IPR001660">
    <property type="entry name" value="SAM"/>
</dbReference>
<dbReference type="CDD" id="cd09487">
    <property type="entry name" value="SAM_superfamily"/>
    <property type="match status" value="1"/>
</dbReference>
<organism evidence="2 4">
    <name type="scientific">Didymodactylos carnosus</name>
    <dbReference type="NCBI Taxonomy" id="1234261"/>
    <lineage>
        <taxon>Eukaryota</taxon>
        <taxon>Metazoa</taxon>
        <taxon>Spiralia</taxon>
        <taxon>Gnathifera</taxon>
        <taxon>Rotifera</taxon>
        <taxon>Eurotatoria</taxon>
        <taxon>Bdelloidea</taxon>
        <taxon>Philodinida</taxon>
        <taxon>Philodinidae</taxon>
        <taxon>Didymodactylos</taxon>
    </lineage>
</organism>
<dbReference type="Proteomes" id="UP000663829">
    <property type="component" value="Unassembled WGS sequence"/>
</dbReference>
<dbReference type="PROSITE" id="PS50105">
    <property type="entry name" value="SAM_DOMAIN"/>
    <property type="match status" value="1"/>
</dbReference>
<dbReference type="Proteomes" id="UP000681722">
    <property type="component" value="Unassembled WGS sequence"/>
</dbReference>
<comment type="caution">
    <text evidence="2">The sequence shown here is derived from an EMBL/GenBank/DDBJ whole genome shotgun (WGS) entry which is preliminary data.</text>
</comment>
<dbReference type="InterPro" id="IPR013761">
    <property type="entry name" value="SAM/pointed_sf"/>
</dbReference>